<protein>
    <submittedName>
        <fullName evidence="6">DUF697 domain-containing protein</fullName>
    </submittedName>
</protein>
<reference evidence="6" key="1">
    <citation type="submission" date="2022-09" db="EMBL/GenBank/DDBJ databases">
        <title>Aureispira anguillicida sp. nov., isolated from Leptocephalus of Japanese eel Anguilla japonica.</title>
        <authorList>
            <person name="Yuasa K."/>
            <person name="Mekata T."/>
            <person name="Ikunari K."/>
        </authorList>
    </citation>
    <scope>NUCLEOTIDE SEQUENCE</scope>
    <source>
        <strain evidence="6">EL160426</strain>
    </source>
</reference>
<comment type="subcellular location">
    <subcellularLocation>
        <location evidence="1">Membrane</location>
        <topology evidence="1">Multi-pass membrane protein</topology>
    </subcellularLocation>
</comment>
<evidence type="ECO:0000259" key="5">
    <source>
        <dbReference type="Pfam" id="PF09851"/>
    </source>
</evidence>
<evidence type="ECO:0000313" key="7">
    <source>
        <dbReference type="Proteomes" id="UP001060919"/>
    </source>
</evidence>
<evidence type="ECO:0000256" key="3">
    <source>
        <dbReference type="ARBA" id="ARBA00022989"/>
    </source>
</evidence>
<evidence type="ECO:0000256" key="1">
    <source>
        <dbReference type="ARBA" id="ARBA00004141"/>
    </source>
</evidence>
<evidence type="ECO:0000256" key="2">
    <source>
        <dbReference type="ARBA" id="ARBA00022692"/>
    </source>
</evidence>
<organism evidence="6 7">
    <name type="scientific">Aureispira anguillae</name>
    <dbReference type="NCBI Taxonomy" id="2864201"/>
    <lineage>
        <taxon>Bacteria</taxon>
        <taxon>Pseudomonadati</taxon>
        <taxon>Bacteroidota</taxon>
        <taxon>Saprospiria</taxon>
        <taxon>Saprospirales</taxon>
        <taxon>Saprospiraceae</taxon>
        <taxon>Aureispira</taxon>
    </lineage>
</organism>
<dbReference type="InterPro" id="IPR021147">
    <property type="entry name" value="DUF697"/>
</dbReference>
<dbReference type="GO" id="GO:0016020">
    <property type="term" value="C:membrane"/>
    <property type="evidence" value="ECO:0007669"/>
    <property type="project" value="UniProtKB-SubCell"/>
</dbReference>
<accession>A0A915YF49</accession>
<dbReference type="InterPro" id="IPR018649">
    <property type="entry name" value="SHOCT"/>
</dbReference>
<evidence type="ECO:0000256" key="4">
    <source>
        <dbReference type="ARBA" id="ARBA00023136"/>
    </source>
</evidence>
<dbReference type="AlphaFoldDB" id="A0A915YF49"/>
<dbReference type="Pfam" id="PF05128">
    <property type="entry name" value="DUF697"/>
    <property type="match status" value="1"/>
</dbReference>
<keyword evidence="7" id="KW-1185">Reference proteome</keyword>
<dbReference type="KEGG" id="aup:AsAng_0025980"/>
<dbReference type="EMBL" id="AP026867">
    <property type="protein sequence ID" value="BDS11884.1"/>
    <property type="molecule type" value="Genomic_DNA"/>
</dbReference>
<dbReference type="Pfam" id="PF09851">
    <property type="entry name" value="SHOCT"/>
    <property type="match status" value="1"/>
</dbReference>
<name>A0A915YF49_9BACT</name>
<sequence length="241" mass="26501">MENKLIKAAKFVRKMSNNNNNEDLNQRAESAVRNHVIWSMGAGFIPIPIADFVAVAAVQLDMIRTISNIYGVDFKETEGKALVTSLTGSGLSRLGANALIKLIPGFGSVLGGVSMSIVSGASTYALGQVFKTHFSVGGTFLDFDTDRFQRYYDEQFEKGKEVAQDIQKEKEENGAVAEDPIAYTHTQKEEVPTAQDATPNAPDANSEIVRKLKELAELKDMGVIDDEEFAQMKARLIENYK</sequence>
<keyword evidence="4" id="KW-0472">Membrane</keyword>
<dbReference type="Proteomes" id="UP001060919">
    <property type="component" value="Chromosome"/>
</dbReference>
<keyword evidence="3" id="KW-1133">Transmembrane helix</keyword>
<keyword evidence="2" id="KW-0812">Transmembrane</keyword>
<proteinExistence type="predicted"/>
<feature type="domain" description="SHOCT" evidence="5">
    <location>
        <begin position="211"/>
        <end position="236"/>
    </location>
</feature>
<gene>
    <name evidence="6" type="ORF">AsAng_0025980</name>
</gene>
<dbReference type="RefSeq" id="WP_264793021.1">
    <property type="nucleotide sequence ID" value="NZ_AP026867.1"/>
</dbReference>
<evidence type="ECO:0000313" key="6">
    <source>
        <dbReference type="EMBL" id="BDS11884.1"/>
    </source>
</evidence>